<dbReference type="OrthoDB" id="3919494at2759"/>
<keyword evidence="2" id="KW-0963">Cytoplasm</keyword>
<dbReference type="AlphaFoldDB" id="A0A4S4LLB0"/>
<reference evidence="4 5" key="1">
    <citation type="submission" date="2019-02" db="EMBL/GenBank/DDBJ databases">
        <title>Genome sequencing of the rare red list fungi Phellinidium pouzarii.</title>
        <authorList>
            <person name="Buettner E."/>
            <person name="Kellner H."/>
        </authorList>
    </citation>
    <scope>NUCLEOTIDE SEQUENCE [LARGE SCALE GENOMIC DNA]</scope>
    <source>
        <strain evidence="4 5">DSM 108285</strain>
    </source>
</reference>
<dbReference type="GO" id="GO:0034316">
    <property type="term" value="P:negative regulation of Arp2/3 complex-mediated actin nucleation"/>
    <property type="evidence" value="ECO:0007669"/>
    <property type="project" value="TreeGrafter"/>
</dbReference>
<dbReference type="SUPFAM" id="SSF55753">
    <property type="entry name" value="Actin depolymerizing proteins"/>
    <property type="match status" value="1"/>
</dbReference>
<dbReference type="GO" id="GO:0071846">
    <property type="term" value="P:actin filament debranching"/>
    <property type="evidence" value="ECO:0007669"/>
    <property type="project" value="InterPro"/>
</dbReference>
<dbReference type="InterPro" id="IPR029006">
    <property type="entry name" value="ADF-H/Gelsolin-like_dom_sf"/>
</dbReference>
<protein>
    <recommendedName>
        <fullName evidence="3">ADF-H domain-containing protein</fullName>
    </recommendedName>
</protein>
<proteinExistence type="inferred from homology"/>
<comment type="caution">
    <text evidence="4">The sequence shown here is derived from an EMBL/GenBank/DDBJ whole genome shotgun (WGS) entry which is preliminary data.</text>
</comment>
<dbReference type="InterPro" id="IPR011171">
    <property type="entry name" value="GMF"/>
</dbReference>
<dbReference type="Gene3D" id="3.40.20.10">
    <property type="entry name" value="Severin"/>
    <property type="match status" value="1"/>
</dbReference>
<dbReference type="GO" id="GO:0005634">
    <property type="term" value="C:nucleus"/>
    <property type="evidence" value="ECO:0007669"/>
    <property type="project" value="UniProtKB-SubCell"/>
</dbReference>
<dbReference type="GO" id="GO:0030479">
    <property type="term" value="C:actin cortical patch"/>
    <property type="evidence" value="ECO:0007669"/>
    <property type="project" value="TreeGrafter"/>
</dbReference>
<dbReference type="CDD" id="cd11283">
    <property type="entry name" value="ADF_GMF-beta_like"/>
    <property type="match status" value="1"/>
</dbReference>
<dbReference type="EMBL" id="SGPK01000027">
    <property type="protein sequence ID" value="THH10780.1"/>
    <property type="molecule type" value="Genomic_DNA"/>
</dbReference>
<keyword evidence="2" id="KW-0539">Nucleus</keyword>
<dbReference type="GO" id="GO:0003779">
    <property type="term" value="F:actin binding"/>
    <property type="evidence" value="ECO:0007669"/>
    <property type="project" value="InterPro"/>
</dbReference>
<gene>
    <name evidence="4" type="ORF">EW145_g1087</name>
</gene>
<dbReference type="PROSITE" id="PS51263">
    <property type="entry name" value="ADF_H"/>
    <property type="match status" value="1"/>
</dbReference>
<comment type="subcellular location">
    <subcellularLocation>
        <location evidence="2">Cytoplasm</location>
    </subcellularLocation>
    <subcellularLocation>
        <location evidence="2">Nucleus</location>
    </subcellularLocation>
</comment>
<dbReference type="InterPro" id="IPR002108">
    <property type="entry name" value="ADF-H"/>
</dbReference>
<dbReference type="Proteomes" id="UP000308199">
    <property type="component" value="Unassembled WGS sequence"/>
</dbReference>
<dbReference type="SMART" id="SM00102">
    <property type="entry name" value="ADF"/>
    <property type="match status" value="1"/>
</dbReference>
<evidence type="ECO:0000256" key="1">
    <source>
        <dbReference type="ARBA" id="ARBA00010055"/>
    </source>
</evidence>
<organism evidence="4 5">
    <name type="scientific">Phellinidium pouzarii</name>
    <dbReference type="NCBI Taxonomy" id="167371"/>
    <lineage>
        <taxon>Eukaryota</taxon>
        <taxon>Fungi</taxon>
        <taxon>Dikarya</taxon>
        <taxon>Basidiomycota</taxon>
        <taxon>Agaricomycotina</taxon>
        <taxon>Agaricomycetes</taxon>
        <taxon>Hymenochaetales</taxon>
        <taxon>Hymenochaetaceae</taxon>
        <taxon>Phellinidium</taxon>
    </lineage>
</organism>
<evidence type="ECO:0000259" key="3">
    <source>
        <dbReference type="PROSITE" id="PS51263"/>
    </source>
</evidence>
<evidence type="ECO:0000313" key="5">
    <source>
        <dbReference type="Proteomes" id="UP000308199"/>
    </source>
</evidence>
<keyword evidence="5" id="KW-1185">Reference proteome</keyword>
<dbReference type="GO" id="GO:0071933">
    <property type="term" value="F:Arp2/3 complex binding"/>
    <property type="evidence" value="ECO:0007669"/>
    <property type="project" value="InterPro"/>
</dbReference>
<dbReference type="PIRSF" id="PIRSF001788">
    <property type="entry name" value="GMF-beta"/>
    <property type="match status" value="1"/>
</dbReference>
<dbReference type="PANTHER" id="PTHR11249">
    <property type="entry name" value="GLIAL FACTOR NATURATION FACTOR"/>
    <property type="match status" value="1"/>
</dbReference>
<comment type="similarity">
    <text evidence="1 2">Belongs to the actin-binding proteins ADF family. GMF subfamily.</text>
</comment>
<accession>A0A4S4LLB0</accession>
<name>A0A4S4LLB0_9AGAM</name>
<evidence type="ECO:0000313" key="4">
    <source>
        <dbReference type="EMBL" id="THH10780.1"/>
    </source>
</evidence>
<evidence type="ECO:0000256" key="2">
    <source>
        <dbReference type="PIRNR" id="PIRNR001788"/>
    </source>
</evidence>
<feature type="domain" description="ADF-H" evidence="3">
    <location>
        <begin position="2"/>
        <end position="141"/>
    </location>
</feature>
<sequence>MSQTVAIPDKLIKQLEEFRFKRNNRKAALVVKILRKELEMVCEKEYDDSFFSQNSLEDLAEELPENAPRYIILSYVMKHEDGRVNFPLVLINWSPTGSPINLLTLHASALHNFQEIANVAKVIEIRDGAEGLTDDAIQSMFK</sequence>
<dbReference type="PANTHER" id="PTHR11249:SF2">
    <property type="entry name" value="GLIA MATURATION FACTOR"/>
    <property type="match status" value="1"/>
</dbReference>
<dbReference type="Pfam" id="PF00241">
    <property type="entry name" value="Cofilin_ADF"/>
    <property type="match status" value="1"/>
</dbReference>